<dbReference type="InterPro" id="IPR011333">
    <property type="entry name" value="SKP1/BTB/POZ_sf"/>
</dbReference>
<proteinExistence type="inferred from homology"/>
<dbReference type="PANTHER" id="PTHR26379:SF253">
    <property type="entry name" value="BTB DOMAIN-CONTAINING PROTEIN"/>
    <property type="match status" value="1"/>
</dbReference>
<dbReference type="SMART" id="SM00061">
    <property type="entry name" value="MATH"/>
    <property type="match status" value="1"/>
</dbReference>
<evidence type="ECO:0000313" key="3">
    <source>
        <dbReference type="EnsemblPlants" id="EMT33220"/>
    </source>
</evidence>
<dbReference type="InterPro" id="IPR000210">
    <property type="entry name" value="BTB/POZ_dom"/>
</dbReference>
<dbReference type="GO" id="GO:0016567">
    <property type="term" value="P:protein ubiquitination"/>
    <property type="evidence" value="ECO:0007669"/>
    <property type="project" value="InterPro"/>
</dbReference>
<dbReference type="Pfam" id="PF22486">
    <property type="entry name" value="MATH_2"/>
    <property type="match status" value="1"/>
</dbReference>
<dbReference type="EnsemblPlants" id="EMT33220">
    <property type="protein sequence ID" value="EMT33220"/>
    <property type="gene ID" value="F775_17976"/>
</dbReference>
<dbReference type="SUPFAM" id="SSF54695">
    <property type="entry name" value="POZ domain"/>
    <property type="match status" value="1"/>
</dbReference>
<dbReference type="InterPro" id="IPR002083">
    <property type="entry name" value="MATH/TRAF_dom"/>
</dbReference>
<evidence type="ECO:0000256" key="1">
    <source>
        <dbReference type="ARBA" id="ARBA00004906"/>
    </source>
</evidence>
<comment type="pathway">
    <text evidence="1">Protein modification; protein ubiquitination.</text>
</comment>
<dbReference type="SMART" id="SM00225">
    <property type="entry name" value="BTB"/>
    <property type="match status" value="1"/>
</dbReference>
<dbReference type="AlphaFoldDB" id="M8C7C1"/>
<dbReference type="Gene3D" id="6.10.250.3030">
    <property type="match status" value="1"/>
</dbReference>
<accession>M8C7C1</accession>
<dbReference type="InterPro" id="IPR045005">
    <property type="entry name" value="BPM1-6"/>
</dbReference>
<sequence length="334" mass="36389">MHRSVVHGVHDFKIPNFNAVQRSHGVSQATTSATFKVGGHDWRIRLYPSGNATVEGDDEYVSVFLQLVSNLPAGTTCVKTSVRFMIGDPSGTSLLKVSGCSHNHTSESRSWGYEKLISLKDAKSKYVVHDGSLTVRCEVDLTKEPEPYTSRASAVVGAGVSVTVPPSEISTQLEQLLASENGSDLSFLVEEENEIRAHKLVIAARAPALHEAVVATNNKQEDDHAAEVVRVDDMKAAVFKAVLHFIYTDELLPGDGTRLLAGDMLTAACRFGLTRMKAMCENLLCESLTKDNVLATAKLARRHHCKGLEDYCIDFASTPDVAKELLKTFISSDD</sequence>
<dbReference type="Gene3D" id="2.60.210.10">
    <property type="entry name" value="Apoptosis, Tumor Necrosis Factor Receptor Associated Protein 2, Chain A"/>
    <property type="match status" value="1"/>
</dbReference>
<dbReference type="OMA" id="QVERSDY"/>
<dbReference type="PROSITE" id="PS50144">
    <property type="entry name" value="MATH"/>
    <property type="match status" value="1"/>
</dbReference>
<dbReference type="PANTHER" id="PTHR26379">
    <property type="entry name" value="BTB/POZ AND MATH DOMAIN-CONTAINING PROTEIN 1"/>
    <property type="match status" value="1"/>
</dbReference>
<name>M8C7C1_AEGTA</name>
<dbReference type="Pfam" id="PF24570">
    <property type="entry name" value="BACK_BPM_SPOP"/>
    <property type="match status" value="1"/>
</dbReference>
<reference evidence="3" key="1">
    <citation type="submission" date="2015-06" db="UniProtKB">
        <authorList>
            <consortium name="EnsemblPlants"/>
        </authorList>
    </citation>
    <scope>IDENTIFICATION</scope>
</reference>
<evidence type="ECO:0000256" key="2">
    <source>
        <dbReference type="ARBA" id="ARBA00010846"/>
    </source>
</evidence>
<dbReference type="SUPFAM" id="SSF49599">
    <property type="entry name" value="TRAF domain-like"/>
    <property type="match status" value="1"/>
</dbReference>
<organism evidence="3">
    <name type="scientific">Aegilops tauschii</name>
    <name type="common">Tausch's goatgrass</name>
    <name type="synonym">Aegilops squarrosa</name>
    <dbReference type="NCBI Taxonomy" id="37682"/>
    <lineage>
        <taxon>Eukaryota</taxon>
        <taxon>Viridiplantae</taxon>
        <taxon>Streptophyta</taxon>
        <taxon>Embryophyta</taxon>
        <taxon>Tracheophyta</taxon>
        <taxon>Spermatophyta</taxon>
        <taxon>Magnoliopsida</taxon>
        <taxon>Liliopsida</taxon>
        <taxon>Poales</taxon>
        <taxon>Poaceae</taxon>
        <taxon>BOP clade</taxon>
        <taxon>Pooideae</taxon>
        <taxon>Triticodae</taxon>
        <taxon>Triticeae</taxon>
        <taxon>Triticinae</taxon>
        <taxon>Aegilops</taxon>
    </lineage>
</organism>
<dbReference type="InterPro" id="IPR056423">
    <property type="entry name" value="BACK_BPM_SPOP"/>
</dbReference>
<comment type="similarity">
    <text evidence="2">Belongs to the Tdpoz family.</text>
</comment>
<dbReference type="PROSITE" id="PS50097">
    <property type="entry name" value="BTB"/>
    <property type="match status" value="1"/>
</dbReference>
<dbReference type="CDD" id="cd00121">
    <property type="entry name" value="MATH"/>
    <property type="match status" value="1"/>
</dbReference>
<dbReference type="Gene3D" id="3.30.710.10">
    <property type="entry name" value="Potassium Channel Kv1.1, Chain A"/>
    <property type="match status" value="1"/>
</dbReference>
<dbReference type="Pfam" id="PF00651">
    <property type="entry name" value="BTB"/>
    <property type="match status" value="1"/>
</dbReference>
<protein>
    <submittedName>
        <fullName evidence="3">Speckle-type POZ protein-like protein</fullName>
    </submittedName>
</protein>
<dbReference type="InterPro" id="IPR008974">
    <property type="entry name" value="TRAF-like"/>
</dbReference>